<dbReference type="EMBL" id="JARIHO010000007">
    <property type="protein sequence ID" value="KAJ7358548.1"/>
    <property type="molecule type" value="Genomic_DNA"/>
</dbReference>
<sequence>MYTVPVPKEQQDDLVAVLDVCSNTVIQPCKRGGHVNSPLQNTSSRSNPILKIHDPGPQVALEAWAPQDFNPVPHIDAYPGNIGCVLFQSTASKVVASTSGEPNVKLWDRNQEPRVQCCQNVPSDEAATAS</sequence>
<evidence type="ECO:0000313" key="2">
    <source>
        <dbReference type="EMBL" id="KAJ7358548.1"/>
    </source>
</evidence>
<evidence type="ECO:0000256" key="1">
    <source>
        <dbReference type="SAM" id="MobiDB-lite"/>
    </source>
</evidence>
<evidence type="ECO:0000313" key="3">
    <source>
        <dbReference type="Proteomes" id="UP001218218"/>
    </source>
</evidence>
<protein>
    <submittedName>
        <fullName evidence="2">Uncharacterized protein</fullName>
    </submittedName>
</protein>
<gene>
    <name evidence="2" type="ORF">DFH08DRAFT_953676</name>
</gene>
<name>A0AAD7AH77_9AGAR</name>
<accession>A0AAD7AH77</accession>
<comment type="caution">
    <text evidence="2">The sequence shown here is derived from an EMBL/GenBank/DDBJ whole genome shotgun (WGS) entry which is preliminary data.</text>
</comment>
<feature type="compositionally biased region" description="Polar residues" evidence="1">
    <location>
        <begin position="37"/>
        <end position="47"/>
    </location>
</feature>
<organism evidence="2 3">
    <name type="scientific">Mycena albidolilacea</name>
    <dbReference type="NCBI Taxonomy" id="1033008"/>
    <lineage>
        <taxon>Eukaryota</taxon>
        <taxon>Fungi</taxon>
        <taxon>Dikarya</taxon>
        <taxon>Basidiomycota</taxon>
        <taxon>Agaricomycotina</taxon>
        <taxon>Agaricomycetes</taxon>
        <taxon>Agaricomycetidae</taxon>
        <taxon>Agaricales</taxon>
        <taxon>Marasmiineae</taxon>
        <taxon>Mycenaceae</taxon>
        <taxon>Mycena</taxon>
    </lineage>
</organism>
<dbReference type="AlphaFoldDB" id="A0AAD7AH77"/>
<proteinExistence type="predicted"/>
<keyword evidence="3" id="KW-1185">Reference proteome</keyword>
<feature type="region of interest" description="Disordered" evidence="1">
    <location>
        <begin position="32"/>
        <end position="51"/>
    </location>
</feature>
<reference evidence="2" key="1">
    <citation type="submission" date="2023-03" db="EMBL/GenBank/DDBJ databases">
        <title>Massive genome expansion in bonnet fungi (Mycena s.s.) driven by repeated elements and novel gene families across ecological guilds.</title>
        <authorList>
            <consortium name="Lawrence Berkeley National Laboratory"/>
            <person name="Harder C.B."/>
            <person name="Miyauchi S."/>
            <person name="Viragh M."/>
            <person name="Kuo A."/>
            <person name="Thoen E."/>
            <person name="Andreopoulos B."/>
            <person name="Lu D."/>
            <person name="Skrede I."/>
            <person name="Drula E."/>
            <person name="Henrissat B."/>
            <person name="Morin E."/>
            <person name="Kohler A."/>
            <person name="Barry K."/>
            <person name="LaButti K."/>
            <person name="Morin E."/>
            <person name="Salamov A."/>
            <person name="Lipzen A."/>
            <person name="Mereny Z."/>
            <person name="Hegedus B."/>
            <person name="Baldrian P."/>
            <person name="Stursova M."/>
            <person name="Weitz H."/>
            <person name="Taylor A."/>
            <person name="Grigoriev I.V."/>
            <person name="Nagy L.G."/>
            <person name="Martin F."/>
            <person name="Kauserud H."/>
        </authorList>
    </citation>
    <scope>NUCLEOTIDE SEQUENCE</scope>
    <source>
        <strain evidence="2">CBHHK002</strain>
    </source>
</reference>
<dbReference type="Proteomes" id="UP001218218">
    <property type="component" value="Unassembled WGS sequence"/>
</dbReference>